<evidence type="ECO:0000313" key="1">
    <source>
        <dbReference type="EMBL" id="KAK4234213.1"/>
    </source>
</evidence>
<evidence type="ECO:0000313" key="2">
    <source>
        <dbReference type="Proteomes" id="UP001303760"/>
    </source>
</evidence>
<gene>
    <name evidence="1" type="ORF">C8A03DRAFT_18844</name>
</gene>
<reference evidence="1" key="1">
    <citation type="journal article" date="2023" name="Mol. Phylogenet. Evol.">
        <title>Genome-scale phylogeny and comparative genomics of the fungal order Sordariales.</title>
        <authorList>
            <person name="Hensen N."/>
            <person name="Bonometti L."/>
            <person name="Westerberg I."/>
            <person name="Brannstrom I.O."/>
            <person name="Guillou S."/>
            <person name="Cros-Aarteil S."/>
            <person name="Calhoun S."/>
            <person name="Haridas S."/>
            <person name="Kuo A."/>
            <person name="Mondo S."/>
            <person name="Pangilinan J."/>
            <person name="Riley R."/>
            <person name="LaButti K."/>
            <person name="Andreopoulos B."/>
            <person name="Lipzen A."/>
            <person name="Chen C."/>
            <person name="Yan M."/>
            <person name="Daum C."/>
            <person name="Ng V."/>
            <person name="Clum A."/>
            <person name="Steindorff A."/>
            <person name="Ohm R.A."/>
            <person name="Martin F."/>
            <person name="Silar P."/>
            <person name="Natvig D.O."/>
            <person name="Lalanne C."/>
            <person name="Gautier V."/>
            <person name="Ament-Velasquez S.L."/>
            <person name="Kruys A."/>
            <person name="Hutchinson M.I."/>
            <person name="Powell A.J."/>
            <person name="Barry K."/>
            <person name="Miller A.N."/>
            <person name="Grigoriev I.V."/>
            <person name="Debuchy R."/>
            <person name="Gladieux P."/>
            <person name="Hiltunen Thoren M."/>
            <person name="Johannesson H."/>
        </authorList>
    </citation>
    <scope>NUCLEOTIDE SEQUENCE</scope>
    <source>
        <strain evidence="1">CBS 532.94</strain>
    </source>
</reference>
<keyword evidence="2" id="KW-1185">Reference proteome</keyword>
<reference evidence="1" key="2">
    <citation type="submission" date="2023-05" db="EMBL/GenBank/DDBJ databases">
        <authorList>
            <consortium name="Lawrence Berkeley National Laboratory"/>
            <person name="Steindorff A."/>
            <person name="Hensen N."/>
            <person name="Bonometti L."/>
            <person name="Westerberg I."/>
            <person name="Brannstrom I.O."/>
            <person name="Guillou S."/>
            <person name="Cros-Aarteil S."/>
            <person name="Calhoun S."/>
            <person name="Haridas S."/>
            <person name="Kuo A."/>
            <person name="Mondo S."/>
            <person name="Pangilinan J."/>
            <person name="Riley R."/>
            <person name="Labutti K."/>
            <person name="Andreopoulos B."/>
            <person name="Lipzen A."/>
            <person name="Chen C."/>
            <person name="Yanf M."/>
            <person name="Daum C."/>
            <person name="Ng V."/>
            <person name="Clum A."/>
            <person name="Ohm R."/>
            <person name="Martin F."/>
            <person name="Silar P."/>
            <person name="Natvig D."/>
            <person name="Lalanne C."/>
            <person name="Gautier V."/>
            <person name="Ament-Velasquez S.L."/>
            <person name="Kruys A."/>
            <person name="Hutchinson M.I."/>
            <person name="Powell A.J."/>
            <person name="Barry K."/>
            <person name="Miller A.N."/>
            <person name="Grigoriev I.V."/>
            <person name="Debuchy R."/>
            <person name="Gladieux P."/>
            <person name="Thoren M.H."/>
            <person name="Johannesson H."/>
        </authorList>
    </citation>
    <scope>NUCLEOTIDE SEQUENCE</scope>
    <source>
        <strain evidence="1">CBS 532.94</strain>
    </source>
</reference>
<comment type="caution">
    <text evidence="1">The sequence shown here is derived from an EMBL/GenBank/DDBJ whole genome shotgun (WGS) entry which is preliminary data.</text>
</comment>
<organism evidence="1 2">
    <name type="scientific">Achaetomium macrosporum</name>
    <dbReference type="NCBI Taxonomy" id="79813"/>
    <lineage>
        <taxon>Eukaryota</taxon>
        <taxon>Fungi</taxon>
        <taxon>Dikarya</taxon>
        <taxon>Ascomycota</taxon>
        <taxon>Pezizomycotina</taxon>
        <taxon>Sordariomycetes</taxon>
        <taxon>Sordariomycetidae</taxon>
        <taxon>Sordariales</taxon>
        <taxon>Chaetomiaceae</taxon>
        <taxon>Achaetomium</taxon>
    </lineage>
</organism>
<accession>A0AAN7H816</accession>
<dbReference type="Proteomes" id="UP001303760">
    <property type="component" value="Unassembled WGS sequence"/>
</dbReference>
<sequence length="277" mass="31299">MADASSPFTQPGPQGYPVRFAVRKAMWNDLKIYGANPKRPLRFIEKRGHLRILHFGGHRRENSPALVTIEENWPPRAPAPPNEVETFTITVHTNNFSPTLHGGVATYSMDHTRCRPTTYQFAMPIQSPVTGADVIEIFEWRRAPTCHETRGICKRNLPAVRTGDARPPEDRYTYADMDGYVLVRLTGPNQLPAGQQSGNRPLGHTRRGEEIVASWAQAKDRSPLSWPGTPLYYFQFWGSGAQAQLGEAFTHVAVLTATATYFDKCYESRRRDAPWLY</sequence>
<protein>
    <submittedName>
        <fullName evidence="1">Uncharacterized protein</fullName>
    </submittedName>
</protein>
<dbReference type="EMBL" id="MU860401">
    <property type="protein sequence ID" value="KAK4234213.1"/>
    <property type="molecule type" value="Genomic_DNA"/>
</dbReference>
<name>A0AAN7H816_9PEZI</name>
<proteinExistence type="predicted"/>
<dbReference type="AlphaFoldDB" id="A0AAN7H816"/>